<reference evidence="4 5" key="1">
    <citation type="submission" date="2018-10" db="EMBL/GenBank/DDBJ databases">
        <title>Genomic Encyclopedia of Type Strains, Phase IV (KMG-IV): sequencing the most valuable type-strain genomes for metagenomic binning, comparative biology and taxonomic classification.</title>
        <authorList>
            <person name="Goeker M."/>
        </authorList>
    </citation>
    <scope>NUCLEOTIDE SEQUENCE [LARGE SCALE GENOMIC DNA]</scope>
    <source>
        <strain evidence="4 5">DSM 22653</strain>
    </source>
</reference>
<evidence type="ECO:0000313" key="4">
    <source>
        <dbReference type="EMBL" id="RKQ88961.1"/>
    </source>
</evidence>
<name>A0A660L4J6_9BACL</name>
<dbReference type="EMBL" id="RBIJ01000001">
    <property type="protein sequence ID" value="RKQ88961.1"/>
    <property type="molecule type" value="Genomic_DNA"/>
</dbReference>
<comment type="subcellular location">
    <subcellularLocation>
        <location evidence="1">Cell surface</location>
    </subcellularLocation>
</comment>
<feature type="transmembrane region" description="Helical" evidence="3">
    <location>
        <begin position="20"/>
        <end position="38"/>
    </location>
</feature>
<dbReference type="InterPro" id="IPR012902">
    <property type="entry name" value="N_methyl_site"/>
</dbReference>
<dbReference type="AlphaFoldDB" id="A0A660L4J6"/>
<evidence type="ECO:0000256" key="1">
    <source>
        <dbReference type="ARBA" id="ARBA00004241"/>
    </source>
</evidence>
<dbReference type="GO" id="GO:0030420">
    <property type="term" value="P:establishment of competence for transformation"/>
    <property type="evidence" value="ECO:0007669"/>
    <property type="project" value="UniProtKB-KW"/>
</dbReference>
<dbReference type="RefSeq" id="WP_121443844.1">
    <property type="nucleotide sequence ID" value="NZ_RBIJ01000001.1"/>
</dbReference>
<protein>
    <submittedName>
        <fullName evidence="4">Prepilin-type N-terminal cleavage/methylation domain-containing protein</fullName>
    </submittedName>
</protein>
<comment type="caution">
    <text evidence="4">The sequence shown here is derived from an EMBL/GenBank/DDBJ whole genome shotgun (WGS) entry which is preliminary data.</text>
</comment>
<evidence type="ECO:0000256" key="3">
    <source>
        <dbReference type="SAM" id="Phobius"/>
    </source>
</evidence>
<organism evidence="4 5">
    <name type="scientific">Brockia lithotrophica</name>
    <dbReference type="NCBI Taxonomy" id="933949"/>
    <lineage>
        <taxon>Bacteria</taxon>
        <taxon>Bacillati</taxon>
        <taxon>Bacillota</taxon>
        <taxon>Bacilli</taxon>
        <taxon>Bacillales</taxon>
        <taxon>Bacillales Family X. Incertae Sedis</taxon>
        <taxon>Brockia</taxon>
    </lineage>
</organism>
<evidence type="ECO:0000313" key="5">
    <source>
        <dbReference type="Proteomes" id="UP000267019"/>
    </source>
</evidence>
<dbReference type="NCBIfam" id="TIGR02532">
    <property type="entry name" value="IV_pilin_GFxxxE"/>
    <property type="match status" value="1"/>
</dbReference>
<keyword evidence="5" id="KW-1185">Reference proteome</keyword>
<keyword evidence="3" id="KW-0472">Membrane</keyword>
<keyword evidence="3" id="KW-0812">Transmembrane</keyword>
<evidence type="ECO:0000256" key="2">
    <source>
        <dbReference type="ARBA" id="ARBA00023287"/>
    </source>
</evidence>
<dbReference type="GO" id="GO:0009986">
    <property type="term" value="C:cell surface"/>
    <property type="evidence" value="ECO:0007669"/>
    <property type="project" value="UniProtKB-SubCell"/>
</dbReference>
<dbReference type="Proteomes" id="UP000267019">
    <property type="component" value="Unassembled WGS sequence"/>
</dbReference>
<accession>A0A660L4J6</accession>
<proteinExistence type="predicted"/>
<sequence>MTTRRTAPAERDAGFSLTEMLLAAGLFALLAAFLLGAWREIDRAEERLKAREECLEAYREFLARWPFVIACGEHDCQDEGEARAYFVRTFEETARAVQSSARLGEAPQLESLKLVELEAADRSPESSDAFAAARHVYRFVVAFGKDCEAELYSAVLVRAAAEGWHTRAECAKPADAERGSGGR</sequence>
<keyword evidence="2" id="KW-0178">Competence</keyword>
<keyword evidence="3" id="KW-1133">Transmembrane helix</keyword>
<gene>
    <name evidence="4" type="ORF">C7438_0614</name>
</gene>